<dbReference type="PROSITE" id="PS50022">
    <property type="entry name" value="FA58C_3"/>
    <property type="match status" value="1"/>
</dbReference>
<feature type="compositionally biased region" description="Low complexity" evidence="1">
    <location>
        <begin position="640"/>
        <end position="656"/>
    </location>
</feature>
<evidence type="ECO:0000313" key="4">
    <source>
        <dbReference type="EMBL" id="ROR91414.1"/>
    </source>
</evidence>
<feature type="transmembrane region" description="Helical" evidence="2">
    <location>
        <begin position="337"/>
        <end position="356"/>
    </location>
</feature>
<feature type="transmembrane region" description="Helical" evidence="2">
    <location>
        <begin position="272"/>
        <end position="293"/>
    </location>
</feature>
<comment type="caution">
    <text evidence="4">The sequence shown here is derived from an EMBL/GenBank/DDBJ whole genome shotgun (WGS) entry which is preliminary data.</text>
</comment>
<organism evidence="4 5">
    <name type="scientific">Nocardioides aurantiacus</name>
    <dbReference type="NCBI Taxonomy" id="86796"/>
    <lineage>
        <taxon>Bacteria</taxon>
        <taxon>Bacillati</taxon>
        <taxon>Actinomycetota</taxon>
        <taxon>Actinomycetes</taxon>
        <taxon>Propionibacteriales</taxon>
        <taxon>Nocardioidaceae</taxon>
        <taxon>Nocardioides</taxon>
    </lineage>
</organism>
<reference evidence="4 5" key="1">
    <citation type="submission" date="2018-11" db="EMBL/GenBank/DDBJ databases">
        <title>Sequencing the genomes of 1000 actinobacteria strains.</title>
        <authorList>
            <person name="Klenk H.-P."/>
        </authorList>
    </citation>
    <scope>NUCLEOTIDE SEQUENCE [LARGE SCALE GENOMIC DNA]</scope>
    <source>
        <strain evidence="4 5">DSM 12652</strain>
    </source>
</reference>
<feature type="transmembrane region" description="Helical" evidence="2">
    <location>
        <begin position="196"/>
        <end position="213"/>
    </location>
</feature>
<feature type="domain" description="F5/8 type C" evidence="3">
    <location>
        <begin position="644"/>
        <end position="743"/>
    </location>
</feature>
<dbReference type="EMBL" id="RKHO01000001">
    <property type="protein sequence ID" value="ROR91414.1"/>
    <property type="molecule type" value="Genomic_DNA"/>
</dbReference>
<feature type="transmembrane region" description="Helical" evidence="2">
    <location>
        <begin position="1208"/>
        <end position="1226"/>
    </location>
</feature>
<dbReference type="InterPro" id="IPR000421">
    <property type="entry name" value="FA58C"/>
</dbReference>
<keyword evidence="2" id="KW-0472">Membrane</keyword>
<feature type="transmembrane region" description="Helical" evidence="2">
    <location>
        <begin position="377"/>
        <end position="398"/>
    </location>
</feature>
<dbReference type="GO" id="GO:0016740">
    <property type="term" value="F:transferase activity"/>
    <property type="evidence" value="ECO:0007669"/>
    <property type="project" value="UniProtKB-KW"/>
</dbReference>
<evidence type="ECO:0000256" key="2">
    <source>
        <dbReference type="SAM" id="Phobius"/>
    </source>
</evidence>
<feature type="transmembrane region" description="Helical" evidence="2">
    <location>
        <begin position="220"/>
        <end position="240"/>
    </location>
</feature>
<accession>A0A3N2CW47</accession>
<feature type="transmembrane region" description="Helical" evidence="2">
    <location>
        <begin position="101"/>
        <end position="119"/>
    </location>
</feature>
<evidence type="ECO:0000313" key="5">
    <source>
        <dbReference type="Proteomes" id="UP000281738"/>
    </source>
</evidence>
<dbReference type="Proteomes" id="UP000281738">
    <property type="component" value="Unassembled WGS sequence"/>
</dbReference>
<dbReference type="Pfam" id="PF11847">
    <property type="entry name" value="GT-C_AftD"/>
    <property type="match status" value="1"/>
</dbReference>
<sequence>MSGPPRVDGPPAGLPVRRTRTVAVAVLAAVVGIRVSVARGLEGTAADLAGDPAGALGRALDGWGSAGSLGDASAAGLRSLPLAALHRLADAVGVPGTAAQAAWTALVLVLAVVGARRLASVASPAAAGESWAPWVAALVYACGPVLVATGVDAPLDGLVAALLPWVLLPVVRRDRGWAGAARSTAWLGLAGVGTPVWSLLVLAAGLLAAVVVWRRDLRQLLRWVLLAALASTWWGVVTVWEARRATVVTDVLPDADLRLQVAQALGRPAWSLVWLLLLALAPAAVAVAGVVVARGRPERLLVGGLLGLGTLLVASGLSSGFRVPVLAPAALGGAPAALAPALALWSAAAVLAWGAVVDGLRWHLDDLVRPPRSRTQAGALLACAALVLSAAGVALAALERPTDPAAAGTQGAPADLWRDVAAWSRSAPPGRVLVLPATTGRLDPVVRQALGGRPWVGRDALPVSTPTATAALDDVLRRVSRGQAAPEVLDGLRRLGVAYVLVRDDLGAAADRRRPSGLVRAGLASGGATRVLALPGGDGAADVVVDGGVRPATAGVEVWQLPGSGLGRVAVGAPLDVAGDAGTTADLTASGVLGPRAVRLVEDGAAVLSDSAYRRDVDQREAVDPDGPALAASQGREVVPPGAAAPPTASRLVSGAEAVTASSSAAEATGDGRRPGAEPLAAVDGNAFTVWQSRPGVREGQWWQLELDAPRRVFGTTVQVVQNVYGGQLVTRVRVDTDAGGREVDVAADGRLVLDDPGPTSRLRITAVAFSGSSPRDAFAIAEVVVPGVTVREELVVPRSSASTWVLAARPASRTRCVPAVPLPGRPTAEPATVCDPSLSVRGRDVGSLDRVLPVPEAGPVTGRAWVRAPDTVQAAAVADGLADPSVTATATSVAAQDLVTRAQAAADGDPGTAWRAAPSDEEPALTLAWPERARISGLRLVLPDDGLSARPGRVRVQATGAGTGGAAPRAVERRVEEDGAVRFPAVRARGVTVTLLDLEGPTSLDSVTAAQSPTAAAVAEVEVDGAPATTYDADAVRTLRCGLGPEVRVGGTSVRTSVRTSARDLVEGRPVAAVLCDRPQVAAGETPVSVEATFTWLPLGLVLSRSPAAVGEVDDDRPAGGTSGPAPLEVDADAVAHRWSSVDLPVPGPGTRTVVLAVPAGTGFAARADGVRLRSVTVDGWAQGWVVPEGIDRVSLDYSAGASLRTGAGLGLLGWLAVLGVLVLPRSRNRRDQSRVGRSTQA</sequence>
<feature type="transmembrane region" description="Helical" evidence="2">
    <location>
        <begin position="300"/>
        <end position="317"/>
    </location>
</feature>
<protein>
    <submittedName>
        <fullName evidence="4">4-amino-4-deoxy-L-arabinose transferase-like glycosyltransferase</fullName>
    </submittedName>
</protein>
<gene>
    <name evidence="4" type="ORF">EDD33_2280</name>
</gene>
<dbReference type="Gene3D" id="2.60.120.260">
    <property type="entry name" value="Galactose-binding domain-like"/>
    <property type="match status" value="2"/>
</dbReference>
<keyword evidence="4" id="KW-0808">Transferase</keyword>
<name>A0A3N2CW47_9ACTN</name>
<keyword evidence="2" id="KW-1133">Transmembrane helix</keyword>
<keyword evidence="2" id="KW-0812">Transmembrane</keyword>
<dbReference type="InterPro" id="IPR056997">
    <property type="entry name" value="CBM_AftD"/>
</dbReference>
<keyword evidence="5" id="KW-1185">Reference proteome</keyword>
<dbReference type="InterPro" id="IPR008979">
    <property type="entry name" value="Galactose-bd-like_sf"/>
</dbReference>
<evidence type="ECO:0000256" key="1">
    <source>
        <dbReference type="SAM" id="MobiDB-lite"/>
    </source>
</evidence>
<feature type="transmembrane region" description="Helical" evidence="2">
    <location>
        <begin position="131"/>
        <end position="151"/>
    </location>
</feature>
<evidence type="ECO:0000259" key="3">
    <source>
        <dbReference type="PROSITE" id="PS50022"/>
    </source>
</evidence>
<feature type="region of interest" description="Disordered" evidence="1">
    <location>
        <begin position="616"/>
        <end position="656"/>
    </location>
</feature>
<dbReference type="SUPFAM" id="SSF49785">
    <property type="entry name" value="Galactose-binding domain-like"/>
    <property type="match status" value="1"/>
</dbReference>
<proteinExistence type="predicted"/>
<feature type="transmembrane region" description="Helical" evidence="2">
    <location>
        <begin position="21"/>
        <end position="41"/>
    </location>
</feature>
<dbReference type="InterPro" id="IPR021798">
    <property type="entry name" value="AftD_N"/>
</dbReference>
<dbReference type="AlphaFoldDB" id="A0A3N2CW47"/>
<dbReference type="Pfam" id="PF24607">
    <property type="entry name" value="CBM_AftD"/>
    <property type="match status" value="1"/>
</dbReference>